<reference evidence="1 2" key="1">
    <citation type="journal article" date="2021" name="J. Hered.">
        <title>A chromosome-level genome assembly of the parasitoid wasp, Cotesia glomerata (Hymenoptera: Braconidae).</title>
        <authorList>
            <person name="Pinto B.J."/>
            <person name="Weis J.J."/>
            <person name="Gamble T."/>
            <person name="Ode P.J."/>
            <person name="Paul R."/>
            <person name="Zaspel J.M."/>
        </authorList>
    </citation>
    <scope>NUCLEOTIDE SEQUENCE [LARGE SCALE GENOMIC DNA]</scope>
    <source>
        <strain evidence="1">CgM1</strain>
    </source>
</reference>
<keyword evidence="2" id="KW-1185">Reference proteome</keyword>
<comment type="caution">
    <text evidence="1">The sequence shown here is derived from an EMBL/GenBank/DDBJ whole genome shotgun (WGS) entry which is preliminary data.</text>
</comment>
<proteinExistence type="predicted"/>
<organism evidence="1 2">
    <name type="scientific">Cotesia glomerata</name>
    <name type="common">Lepidopteran parasitic wasp</name>
    <name type="synonym">Apanteles glomeratus</name>
    <dbReference type="NCBI Taxonomy" id="32391"/>
    <lineage>
        <taxon>Eukaryota</taxon>
        <taxon>Metazoa</taxon>
        <taxon>Ecdysozoa</taxon>
        <taxon>Arthropoda</taxon>
        <taxon>Hexapoda</taxon>
        <taxon>Insecta</taxon>
        <taxon>Pterygota</taxon>
        <taxon>Neoptera</taxon>
        <taxon>Endopterygota</taxon>
        <taxon>Hymenoptera</taxon>
        <taxon>Apocrita</taxon>
        <taxon>Ichneumonoidea</taxon>
        <taxon>Braconidae</taxon>
        <taxon>Microgastrinae</taxon>
        <taxon>Cotesia</taxon>
    </lineage>
</organism>
<protein>
    <submittedName>
        <fullName evidence="1">Uncharacterized protein</fullName>
    </submittedName>
</protein>
<dbReference type="AlphaFoldDB" id="A0AAV7I2D5"/>
<dbReference type="EMBL" id="JAHXZJ010001492">
    <property type="protein sequence ID" value="KAH0552321.1"/>
    <property type="molecule type" value="Genomic_DNA"/>
</dbReference>
<accession>A0AAV7I2D5</accession>
<sequence>MSVESCFSKSIYLDPESGKQYPMWVSKETQEKIQSDKTFSLKLFNWAKTMHTNNSGNDEIFYLGEESFNILDVTKESRQINNDDNNNNDNDFDMREFISFNSTISKSTQNSNEAVQQSDCRCSTRQSKEKYSRKYNGSLALIRSYGFHYEEKNHPMKKKFFWNNIANDLISQKYNVNEKLCQTR</sequence>
<gene>
    <name evidence="1" type="ORF">KQX54_008707</name>
</gene>
<evidence type="ECO:0000313" key="2">
    <source>
        <dbReference type="Proteomes" id="UP000826195"/>
    </source>
</evidence>
<dbReference type="Proteomes" id="UP000826195">
    <property type="component" value="Unassembled WGS sequence"/>
</dbReference>
<evidence type="ECO:0000313" key="1">
    <source>
        <dbReference type="EMBL" id="KAH0552321.1"/>
    </source>
</evidence>
<name>A0AAV7I2D5_COTGL</name>